<name>A0A4Y7SX49_COPMI</name>
<dbReference type="AlphaFoldDB" id="A0A4Y7SX49"/>
<organism evidence="1 2">
    <name type="scientific">Coprinellus micaceus</name>
    <name type="common">Glistening ink-cap mushroom</name>
    <name type="synonym">Coprinus micaceus</name>
    <dbReference type="NCBI Taxonomy" id="71717"/>
    <lineage>
        <taxon>Eukaryota</taxon>
        <taxon>Fungi</taxon>
        <taxon>Dikarya</taxon>
        <taxon>Basidiomycota</taxon>
        <taxon>Agaricomycotina</taxon>
        <taxon>Agaricomycetes</taxon>
        <taxon>Agaricomycetidae</taxon>
        <taxon>Agaricales</taxon>
        <taxon>Agaricineae</taxon>
        <taxon>Psathyrellaceae</taxon>
        <taxon>Coprinellus</taxon>
    </lineage>
</organism>
<evidence type="ECO:0000313" key="2">
    <source>
        <dbReference type="Proteomes" id="UP000298030"/>
    </source>
</evidence>
<sequence>MVESYWADLIESKTRENGAKVLKFRPGSVDTGEKSALEVIDPILRRFDKFVGEAALEGLRRAQKA</sequence>
<comment type="caution">
    <text evidence="1">The sequence shown here is derived from an EMBL/GenBank/DDBJ whole genome shotgun (WGS) entry which is preliminary data.</text>
</comment>
<reference evidence="1 2" key="1">
    <citation type="journal article" date="2019" name="Nat. Ecol. Evol.">
        <title>Megaphylogeny resolves global patterns of mushroom evolution.</title>
        <authorList>
            <person name="Varga T."/>
            <person name="Krizsan K."/>
            <person name="Foldi C."/>
            <person name="Dima B."/>
            <person name="Sanchez-Garcia M."/>
            <person name="Sanchez-Ramirez S."/>
            <person name="Szollosi G.J."/>
            <person name="Szarkandi J.G."/>
            <person name="Papp V."/>
            <person name="Albert L."/>
            <person name="Andreopoulos W."/>
            <person name="Angelini C."/>
            <person name="Antonin V."/>
            <person name="Barry K.W."/>
            <person name="Bougher N.L."/>
            <person name="Buchanan P."/>
            <person name="Buyck B."/>
            <person name="Bense V."/>
            <person name="Catcheside P."/>
            <person name="Chovatia M."/>
            <person name="Cooper J."/>
            <person name="Damon W."/>
            <person name="Desjardin D."/>
            <person name="Finy P."/>
            <person name="Geml J."/>
            <person name="Haridas S."/>
            <person name="Hughes K."/>
            <person name="Justo A."/>
            <person name="Karasinski D."/>
            <person name="Kautmanova I."/>
            <person name="Kiss B."/>
            <person name="Kocsube S."/>
            <person name="Kotiranta H."/>
            <person name="LaButti K.M."/>
            <person name="Lechner B.E."/>
            <person name="Liimatainen K."/>
            <person name="Lipzen A."/>
            <person name="Lukacs Z."/>
            <person name="Mihaltcheva S."/>
            <person name="Morgado L.N."/>
            <person name="Niskanen T."/>
            <person name="Noordeloos M.E."/>
            <person name="Ohm R.A."/>
            <person name="Ortiz-Santana B."/>
            <person name="Ovrebo C."/>
            <person name="Racz N."/>
            <person name="Riley R."/>
            <person name="Savchenko A."/>
            <person name="Shiryaev A."/>
            <person name="Soop K."/>
            <person name="Spirin V."/>
            <person name="Szebenyi C."/>
            <person name="Tomsovsky M."/>
            <person name="Tulloss R.E."/>
            <person name="Uehling J."/>
            <person name="Grigoriev I.V."/>
            <person name="Vagvolgyi C."/>
            <person name="Papp T."/>
            <person name="Martin F.M."/>
            <person name="Miettinen O."/>
            <person name="Hibbett D.S."/>
            <person name="Nagy L.G."/>
        </authorList>
    </citation>
    <scope>NUCLEOTIDE SEQUENCE [LARGE SCALE GENOMIC DNA]</scope>
    <source>
        <strain evidence="1 2">FP101781</strain>
    </source>
</reference>
<evidence type="ECO:0000313" key="1">
    <source>
        <dbReference type="EMBL" id="TEB26435.1"/>
    </source>
</evidence>
<protein>
    <submittedName>
        <fullName evidence="1">Uncharacterized protein</fullName>
    </submittedName>
</protein>
<gene>
    <name evidence="1" type="ORF">FA13DRAFT_1737368</name>
</gene>
<keyword evidence="2" id="KW-1185">Reference proteome</keyword>
<feature type="non-terminal residue" evidence="1">
    <location>
        <position position="65"/>
    </location>
</feature>
<dbReference type="EMBL" id="QPFP01000048">
    <property type="protein sequence ID" value="TEB26435.1"/>
    <property type="molecule type" value="Genomic_DNA"/>
</dbReference>
<accession>A0A4Y7SX49</accession>
<dbReference type="Proteomes" id="UP000298030">
    <property type="component" value="Unassembled WGS sequence"/>
</dbReference>
<proteinExistence type="predicted"/>